<dbReference type="AlphaFoldDB" id="A0A7C6AA62"/>
<name>A0A7C6AA62_UNCW3</name>
<dbReference type="CDD" id="cd14748">
    <property type="entry name" value="PBP2_UgpB"/>
    <property type="match status" value="1"/>
</dbReference>
<accession>A0A7C6AA62</accession>
<evidence type="ECO:0000256" key="5">
    <source>
        <dbReference type="ARBA" id="ARBA00022764"/>
    </source>
</evidence>
<dbReference type="PANTHER" id="PTHR43649:SF31">
    <property type="entry name" value="SN-GLYCEROL-3-PHOSPHATE-BINDING PERIPLASMIC PROTEIN UGPB"/>
    <property type="match status" value="1"/>
</dbReference>
<evidence type="ECO:0000256" key="3">
    <source>
        <dbReference type="ARBA" id="ARBA00022448"/>
    </source>
</evidence>
<proteinExistence type="inferred from homology"/>
<dbReference type="GO" id="GO:0055085">
    <property type="term" value="P:transmembrane transport"/>
    <property type="evidence" value="ECO:0007669"/>
    <property type="project" value="InterPro"/>
</dbReference>
<gene>
    <name evidence="6" type="ORF">ENW73_08660</name>
</gene>
<evidence type="ECO:0000313" key="6">
    <source>
        <dbReference type="EMBL" id="HHS52908.1"/>
    </source>
</evidence>
<dbReference type="PROSITE" id="PS01037">
    <property type="entry name" value="SBP_BACTERIAL_1"/>
    <property type="match status" value="1"/>
</dbReference>
<dbReference type="Pfam" id="PF13416">
    <property type="entry name" value="SBP_bac_8"/>
    <property type="match status" value="1"/>
</dbReference>
<keyword evidence="4" id="KW-0732">Signal</keyword>
<dbReference type="InterPro" id="IPR050490">
    <property type="entry name" value="Bact_solute-bd_prot1"/>
</dbReference>
<dbReference type="InterPro" id="IPR006059">
    <property type="entry name" value="SBP"/>
</dbReference>
<evidence type="ECO:0000256" key="4">
    <source>
        <dbReference type="ARBA" id="ARBA00022729"/>
    </source>
</evidence>
<keyword evidence="3" id="KW-0813">Transport</keyword>
<reference evidence="6" key="1">
    <citation type="journal article" date="2020" name="mSystems">
        <title>Genome- and Community-Level Interaction Insights into Carbon Utilization and Element Cycling Functions of Hydrothermarchaeota in Hydrothermal Sediment.</title>
        <authorList>
            <person name="Zhou Z."/>
            <person name="Liu Y."/>
            <person name="Xu W."/>
            <person name="Pan J."/>
            <person name="Luo Z.H."/>
            <person name="Li M."/>
        </authorList>
    </citation>
    <scope>NUCLEOTIDE SEQUENCE [LARGE SCALE GENOMIC DNA]</scope>
    <source>
        <strain evidence="6">SpSt-876</strain>
    </source>
</reference>
<dbReference type="PANTHER" id="PTHR43649">
    <property type="entry name" value="ARABINOSE-BINDING PROTEIN-RELATED"/>
    <property type="match status" value="1"/>
</dbReference>
<dbReference type="GO" id="GO:0030313">
    <property type="term" value="C:cell envelope"/>
    <property type="evidence" value="ECO:0007669"/>
    <property type="project" value="UniProtKB-SubCell"/>
</dbReference>
<sequence>MFKSQPWTVNRERLNRKRNKKDIRIKRWLCLLFLIPFILSCPSSKKVIEVTFWHAMGGPLGKTLEKMIADFEKEHPNIKIKSVGMGDYSALAQKLMGAIAVQSPPTIAQVYESWTTQFYQQGVLLPIDSLIQGPNGLSATDLADIFPIFVEDNTWDGKLLTFPFNKSVPVYFYNIKMFRDNGIKEFPKTWPEFKAVCKKLTKDTNGDGIKDIWGTGGGVNSWLFGCMLLQKGGDFFDEKTKRVLVNSPAGVSALEYLIDLIYKDSCQNFVLGYEPQNDFLSGKLAMIWGTSVSWAFMRDKMTFEVGLAPIPKWDKPAVLTYGTNIAIFRKAKPEAIGAAWQFIKWFTNTKNQARWASATFYCPIRKSSLNEPEMQSLMKEVKGLDETLTQLANAFFEPRGEEWFAGRRYLGEALESAMRLKQTPKQALDEMARRLEKEFKR</sequence>
<protein>
    <submittedName>
        <fullName evidence="6">ABC transporter substrate-binding protein</fullName>
    </submittedName>
</protein>
<comment type="subcellular location">
    <subcellularLocation>
        <location evidence="1">Cell envelope</location>
    </subcellularLocation>
</comment>
<organism evidence="6">
    <name type="scientific">candidate division WOR-3 bacterium</name>
    <dbReference type="NCBI Taxonomy" id="2052148"/>
    <lineage>
        <taxon>Bacteria</taxon>
        <taxon>Bacteria division WOR-3</taxon>
    </lineage>
</organism>
<dbReference type="InterPro" id="IPR006061">
    <property type="entry name" value="SBP_1_CS"/>
</dbReference>
<evidence type="ECO:0000256" key="2">
    <source>
        <dbReference type="ARBA" id="ARBA00008520"/>
    </source>
</evidence>
<comment type="similarity">
    <text evidence="2">Belongs to the bacterial solute-binding protein 1 family.</text>
</comment>
<comment type="caution">
    <text evidence="6">The sequence shown here is derived from an EMBL/GenBank/DDBJ whole genome shotgun (WGS) entry which is preliminary data.</text>
</comment>
<dbReference type="Gene3D" id="3.40.190.10">
    <property type="entry name" value="Periplasmic binding protein-like II"/>
    <property type="match status" value="2"/>
</dbReference>
<evidence type="ECO:0000256" key="1">
    <source>
        <dbReference type="ARBA" id="ARBA00004196"/>
    </source>
</evidence>
<dbReference type="EMBL" id="DTLI01000206">
    <property type="protein sequence ID" value="HHS52908.1"/>
    <property type="molecule type" value="Genomic_DNA"/>
</dbReference>
<keyword evidence="5" id="KW-0574">Periplasm</keyword>
<dbReference type="SUPFAM" id="SSF53850">
    <property type="entry name" value="Periplasmic binding protein-like II"/>
    <property type="match status" value="1"/>
</dbReference>